<evidence type="ECO:0000313" key="5">
    <source>
        <dbReference type="Proteomes" id="UP000013827"/>
    </source>
</evidence>
<proteinExistence type="inferred from homology"/>
<dbReference type="SUPFAM" id="SSF53649">
    <property type="entry name" value="Alkaline phosphatase-like"/>
    <property type="match status" value="1"/>
</dbReference>
<name>A0A0D3IKH7_EMIH1</name>
<evidence type="ECO:0000259" key="3">
    <source>
        <dbReference type="Pfam" id="PF00884"/>
    </source>
</evidence>
<dbReference type="Gene3D" id="3.40.720.10">
    <property type="entry name" value="Alkaline Phosphatase, subunit A"/>
    <property type="match status" value="1"/>
</dbReference>
<evidence type="ECO:0000256" key="2">
    <source>
        <dbReference type="SAM" id="MobiDB-lite"/>
    </source>
</evidence>
<dbReference type="InterPro" id="IPR050738">
    <property type="entry name" value="Sulfatase"/>
</dbReference>
<evidence type="ECO:0000256" key="1">
    <source>
        <dbReference type="ARBA" id="ARBA00008779"/>
    </source>
</evidence>
<feature type="compositionally biased region" description="Basic and acidic residues" evidence="2">
    <location>
        <begin position="551"/>
        <end position="562"/>
    </location>
</feature>
<comment type="similarity">
    <text evidence="1">Belongs to the sulfatase family.</text>
</comment>
<protein>
    <recommendedName>
        <fullName evidence="3">Sulfatase N-terminal domain-containing protein</fullName>
    </recommendedName>
</protein>
<accession>A0A0D3IKH7</accession>
<dbReference type="InterPro" id="IPR017850">
    <property type="entry name" value="Alkaline_phosphatase_core_sf"/>
</dbReference>
<dbReference type="PaxDb" id="2903-EOD11762"/>
<dbReference type="Proteomes" id="UP000013827">
    <property type="component" value="Unassembled WGS sequence"/>
</dbReference>
<organism evidence="4 5">
    <name type="scientific">Emiliania huxleyi (strain CCMP1516)</name>
    <dbReference type="NCBI Taxonomy" id="280463"/>
    <lineage>
        <taxon>Eukaryota</taxon>
        <taxon>Haptista</taxon>
        <taxon>Haptophyta</taxon>
        <taxon>Prymnesiophyceae</taxon>
        <taxon>Isochrysidales</taxon>
        <taxon>Noelaerhabdaceae</taxon>
        <taxon>Emiliania</taxon>
    </lineage>
</organism>
<dbReference type="GeneID" id="17257915"/>
<dbReference type="PANTHER" id="PTHR42693:SF33">
    <property type="entry name" value="ARYLSULFATASE"/>
    <property type="match status" value="1"/>
</dbReference>
<keyword evidence="5" id="KW-1185">Reference proteome</keyword>
<sequence length="576" mass="63054">MLLDDAAPSVHVHALGAADADTPRMDQLVASGRYAGRNLRNRRNTPLDEPVRVDFLAKFQEQADGRELTICHELDAIGYQTGYFGKYHNLFSISPWLQVVDLNEDFVPDRDIDVNSAAGRAQLAAKNEWLRAVVLNATGCALGFHNPEWIIEGALRFLHAVSTSTPVYMHVALTIPHGPINAESLAKPNGLLITPLGLLDPAHAPSHVLSLDRSTILSRSACEGGTCIGKNARLAEALWIDECVGALLDGLAQRNASSTSLVFLASDHSGMSPRTGKGGVYDRGSRTMGILSWPSVVAPSQTTHALASNIDLLPTFVEAAMGSRHSQPQRAGRIDGLSLWGLATGEARTAWRAALLLEVGYKRAVVTRTHKYIATRCPISLLDETCTTSHYGRTVAWDDLEELHPSLYDADQLFDLISDAAERHSLLSNSTRARDETDECVKSLTVEMKHLLRGFLHGREHPFGEFQGGDSSLFDKQAPVNDLSKYLAKARALASSRRLAAVVKVVPGFNKEVKFYKRVTHDDGATETEPTTLDEIMQMDITMVLPPQPQSRRESELSRKLEAAYAEATAAKRQRT</sequence>
<evidence type="ECO:0000313" key="4">
    <source>
        <dbReference type="EnsemblProtists" id="EOD11762"/>
    </source>
</evidence>
<dbReference type="PANTHER" id="PTHR42693">
    <property type="entry name" value="ARYLSULFATASE FAMILY MEMBER"/>
    <property type="match status" value="1"/>
</dbReference>
<reference evidence="5" key="1">
    <citation type="journal article" date="2013" name="Nature">
        <title>Pan genome of the phytoplankton Emiliania underpins its global distribution.</title>
        <authorList>
            <person name="Read B.A."/>
            <person name="Kegel J."/>
            <person name="Klute M.J."/>
            <person name="Kuo A."/>
            <person name="Lefebvre S.C."/>
            <person name="Maumus F."/>
            <person name="Mayer C."/>
            <person name="Miller J."/>
            <person name="Monier A."/>
            <person name="Salamov A."/>
            <person name="Young J."/>
            <person name="Aguilar M."/>
            <person name="Claverie J.M."/>
            <person name="Frickenhaus S."/>
            <person name="Gonzalez K."/>
            <person name="Herman E.K."/>
            <person name="Lin Y.C."/>
            <person name="Napier J."/>
            <person name="Ogata H."/>
            <person name="Sarno A.F."/>
            <person name="Shmutz J."/>
            <person name="Schroeder D."/>
            <person name="de Vargas C."/>
            <person name="Verret F."/>
            <person name="von Dassow P."/>
            <person name="Valentin K."/>
            <person name="Van de Peer Y."/>
            <person name="Wheeler G."/>
            <person name="Dacks J.B."/>
            <person name="Delwiche C.F."/>
            <person name="Dyhrman S.T."/>
            <person name="Glockner G."/>
            <person name="John U."/>
            <person name="Richards T."/>
            <person name="Worden A.Z."/>
            <person name="Zhang X."/>
            <person name="Grigoriev I.V."/>
            <person name="Allen A.E."/>
            <person name="Bidle K."/>
            <person name="Borodovsky M."/>
            <person name="Bowler C."/>
            <person name="Brownlee C."/>
            <person name="Cock J.M."/>
            <person name="Elias M."/>
            <person name="Gladyshev V.N."/>
            <person name="Groth M."/>
            <person name="Guda C."/>
            <person name="Hadaegh A."/>
            <person name="Iglesias-Rodriguez M.D."/>
            <person name="Jenkins J."/>
            <person name="Jones B.M."/>
            <person name="Lawson T."/>
            <person name="Leese F."/>
            <person name="Lindquist E."/>
            <person name="Lobanov A."/>
            <person name="Lomsadze A."/>
            <person name="Malik S.B."/>
            <person name="Marsh M.E."/>
            <person name="Mackinder L."/>
            <person name="Mock T."/>
            <person name="Mueller-Roeber B."/>
            <person name="Pagarete A."/>
            <person name="Parker M."/>
            <person name="Probert I."/>
            <person name="Quesneville H."/>
            <person name="Raines C."/>
            <person name="Rensing S.A."/>
            <person name="Riano-Pachon D.M."/>
            <person name="Richier S."/>
            <person name="Rokitta S."/>
            <person name="Shiraiwa Y."/>
            <person name="Soanes D.M."/>
            <person name="van der Giezen M."/>
            <person name="Wahlund T.M."/>
            <person name="Williams B."/>
            <person name="Wilson W."/>
            <person name="Wolfe G."/>
            <person name="Wurch L.L."/>
        </authorList>
    </citation>
    <scope>NUCLEOTIDE SEQUENCE</scope>
</reference>
<reference evidence="4" key="2">
    <citation type="submission" date="2024-10" db="UniProtKB">
        <authorList>
            <consortium name="EnsemblProtists"/>
        </authorList>
    </citation>
    <scope>IDENTIFICATION</scope>
</reference>
<dbReference type="InterPro" id="IPR000917">
    <property type="entry name" value="Sulfatase_N"/>
</dbReference>
<dbReference type="KEGG" id="ehx:EMIHUDRAFT_247727"/>
<dbReference type="RefSeq" id="XP_005764191.1">
    <property type="nucleotide sequence ID" value="XM_005764134.1"/>
</dbReference>
<dbReference type="GO" id="GO:0004065">
    <property type="term" value="F:arylsulfatase activity"/>
    <property type="evidence" value="ECO:0007669"/>
    <property type="project" value="TreeGrafter"/>
</dbReference>
<dbReference type="EnsemblProtists" id="EOD11762">
    <property type="protein sequence ID" value="EOD11762"/>
    <property type="gene ID" value="EMIHUDRAFT_247727"/>
</dbReference>
<dbReference type="AlphaFoldDB" id="A0A0D3IKH7"/>
<dbReference type="Pfam" id="PF00884">
    <property type="entry name" value="Sulfatase"/>
    <property type="match status" value="1"/>
</dbReference>
<feature type="compositionally biased region" description="Low complexity" evidence="2">
    <location>
        <begin position="563"/>
        <end position="576"/>
    </location>
</feature>
<dbReference type="HOGENOM" id="CLU_473659_0_0_1"/>
<feature type="region of interest" description="Disordered" evidence="2">
    <location>
        <begin position="547"/>
        <end position="576"/>
    </location>
</feature>
<feature type="domain" description="Sulfatase N-terminal" evidence="3">
    <location>
        <begin position="64"/>
        <end position="320"/>
    </location>
</feature>